<evidence type="ECO:0000313" key="4">
    <source>
        <dbReference type="Proteomes" id="UP000235371"/>
    </source>
</evidence>
<keyword evidence="2" id="KW-1133">Transmembrane helix</keyword>
<dbReference type="InParanoid" id="A0A2J6T628"/>
<dbReference type="EMBL" id="KZ613822">
    <property type="protein sequence ID" value="PMD58481.1"/>
    <property type="molecule type" value="Genomic_DNA"/>
</dbReference>
<feature type="compositionally biased region" description="Basic and acidic residues" evidence="1">
    <location>
        <begin position="70"/>
        <end position="83"/>
    </location>
</feature>
<feature type="transmembrane region" description="Helical" evidence="2">
    <location>
        <begin position="178"/>
        <end position="197"/>
    </location>
</feature>
<protein>
    <submittedName>
        <fullName evidence="3">Uncharacterized protein</fullName>
    </submittedName>
</protein>
<evidence type="ECO:0000256" key="2">
    <source>
        <dbReference type="SAM" id="Phobius"/>
    </source>
</evidence>
<evidence type="ECO:0000256" key="1">
    <source>
        <dbReference type="SAM" id="MobiDB-lite"/>
    </source>
</evidence>
<dbReference type="Proteomes" id="UP000235371">
    <property type="component" value="Unassembled WGS sequence"/>
</dbReference>
<organism evidence="3 4">
    <name type="scientific">Hyaloscypha bicolor E</name>
    <dbReference type="NCBI Taxonomy" id="1095630"/>
    <lineage>
        <taxon>Eukaryota</taxon>
        <taxon>Fungi</taxon>
        <taxon>Dikarya</taxon>
        <taxon>Ascomycota</taxon>
        <taxon>Pezizomycotina</taxon>
        <taxon>Leotiomycetes</taxon>
        <taxon>Helotiales</taxon>
        <taxon>Hyaloscyphaceae</taxon>
        <taxon>Hyaloscypha</taxon>
        <taxon>Hyaloscypha bicolor</taxon>
    </lineage>
</organism>
<reference evidence="3 4" key="1">
    <citation type="submission" date="2016-04" db="EMBL/GenBank/DDBJ databases">
        <title>A degradative enzymes factory behind the ericoid mycorrhizal symbiosis.</title>
        <authorList>
            <consortium name="DOE Joint Genome Institute"/>
            <person name="Martino E."/>
            <person name="Morin E."/>
            <person name="Grelet G."/>
            <person name="Kuo A."/>
            <person name="Kohler A."/>
            <person name="Daghino S."/>
            <person name="Barry K."/>
            <person name="Choi C."/>
            <person name="Cichocki N."/>
            <person name="Clum A."/>
            <person name="Copeland A."/>
            <person name="Hainaut M."/>
            <person name="Haridas S."/>
            <person name="Labutti K."/>
            <person name="Lindquist E."/>
            <person name="Lipzen A."/>
            <person name="Khouja H.-R."/>
            <person name="Murat C."/>
            <person name="Ohm R."/>
            <person name="Olson A."/>
            <person name="Spatafora J."/>
            <person name="Veneault-Fourrey C."/>
            <person name="Henrissat B."/>
            <person name="Grigoriev I."/>
            <person name="Martin F."/>
            <person name="Perotto S."/>
        </authorList>
    </citation>
    <scope>NUCLEOTIDE SEQUENCE [LARGE SCALE GENOMIC DNA]</scope>
    <source>
        <strain evidence="3 4">E</strain>
    </source>
</reference>
<sequence length="248" mass="27059">MDIYRDRHSREELPGKHALIRCRRTPDIVRFDKSSSRSSPLLRSSMKETCFVLVAEEEPDVSLEPPDSDQLAKMHPDSRKLSDHVPSKAEARISEGQLLCAGGAASPASVNPRESGLIIAIVAESVHLRRRHTGSAWNQCDDVLTWQANFPSRYQNRRESGSNTRRREGQGAAVTDRVLRIVIGACTCVAFLLLGAGKNNVMAKGVRPLSHNPLSHTIHTGGSSGSRIKHPVGDVCVVLDGQAQALFG</sequence>
<feature type="region of interest" description="Disordered" evidence="1">
    <location>
        <begin position="61"/>
        <end position="83"/>
    </location>
</feature>
<proteinExistence type="predicted"/>
<keyword evidence="2" id="KW-0812">Transmembrane</keyword>
<dbReference type="RefSeq" id="XP_024735385.1">
    <property type="nucleotide sequence ID" value="XM_024886973.1"/>
</dbReference>
<keyword evidence="4" id="KW-1185">Reference proteome</keyword>
<accession>A0A2J6T628</accession>
<evidence type="ECO:0000313" key="3">
    <source>
        <dbReference type="EMBL" id="PMD58481.1"/>
    </source>
</evidence>
<name>A0A2J6T628_9HELO</name>
<dbReference type="AlphaFoldDB" id="A0A2J6T628"/>
<gene>
    <name evidence="3" type="ORF">K444DRAFT_664534</name>
</gene>
<dbReference type="OrthoDB" id="3559214at2759"/>
<dbReference type="GeneID" id="36595049"/>
<keyword evidence="2" id="KW-0472">Membrane</keyword>